<organism evidence="1 2">
    <name type="scientific">Kalanchoe fedtschenkoi</name>
    <name type="common">Lavender scallops</name>
    <name type="synonym">South American air plant</name>
    <dbReference type="NCBI Taxonomy" id="63787"/>
    <lineage>
        <taxon>Eukaryota</taxon>
        <taxon>Viridiplantae</taxon>
        <taxon>Streptophyta</taxon>
        <taxon>Embryophyta</taxon>
        <taxon>Tracheophyta</taxon>
        <taxon>Spermatophyta</taxon>
        <taxon>Magnoliopsida</taxon>
        <taxon>eudicotyledons</taxon>
        <taxon>Gunneridae</taxon>
        <taxon>Pentapetalae</taxon>
        <taxon>Saxifragales</taxon>
        <taxon>Crassulaceae</taxon>
        <taxon>Kalanchoe</taxon>
    </lineage>
</organism>
<dbReference type="EnsemblPlants" id="Kaladp0440s0002.2.v1.1">
    <property type="protein sequence ID" value="Kaladp0440s0002.2.v1.1"/>
    <property type="gene ID" value="Kaladp0440s0002.v1.1"/>
</dbReference>
<protein>
    <submittedName>
        <fullName evidence="1">Uncharacterized protein</fullName>
    </submittedName>
</protein>
<evidence type="ECO:0000313" key="2">
    <source>
        <dbReference type="Proteomes" id="UP000594263"/>
    </source>
</evidence>
<dbReference type="AlphaFoldDB" id="A0A7N0V9B5"/>
<evidence type="ECO:0000313" key="1">
    <source>
        <dbReference type="EnsemblPlants" id="Kaladp0440s0002.1.v1.1"/>
    </source>
</evidence>
<dbReference type="Proteomes" id="UP000594263">
    <property type="component" value="Unplaced"/>
</dbReference>
<keyword evidence="2" id="KW-1185">Reference proteome</keyword>
<accession>A0A7N0V9B5</accession>
<proteinExistence type="predicted"/>
<name>A0A7N0V9B5_KALFE</name>
<sequence>MACSIGAASLSAVSAVRQSFLPSPSKLSFHPMKLIRTQKLPKIFALTSNDIKVV</sequence>
<dbReference type="Gramene" id="Kaladp0440s0002.2.v1.1">
    <property type="protein sequence ID" value="Kaladp0440s0002.2.v1.1"/>
    <property type="gene ID" value="Kaladp0440s0002.v1.1"/>
</dbReference>
<dbReference type="EnsemblPlants" id="Kaladp0440s0002.1.v1.1">
    <property type="protein sequence ID" value="Kaladp0440s0002.1.v1.1"/>
    <property type="gene ID" value="Kaladp0440s0002.v1.1"/>
</dbReference>
<dbReference type="Gramene" id="Kaladp0440s0002.1.v1.1">
    <property type="protein sequence ID" value="Kaladp0440s0002.1.v1.1"/>
    <property type="gene ID" value="Kaladp0440s0002.v1.1"/>
</dbReference>
<reference evidence="1" key="1">
    <citation type="submission" date="2021-01" db="UniProtKB">
        <authorList>
            <consortium name="EnsemblPlants"/>
        </authorList>
    </citation>
    <scope>IDENTIFICATION</scope>
</reference>